<dbReference type="Proteomes" id="UP000824120">
    <property type="component" value="Chromosome 2"/>
</dbReference>
<sequence length="70" mass="7571">MAFKNINDVSYKDSISKSQTTLGTAISRGNIASMMSNELSQPSFNFDESKNSTNSSISTKVNTLMVDATN</sequence>
<keyword evidence="2" id="KW-1185">Reference proteome</keyword>
<dbReference type="EMBL" id="JACXVP010000002">
    <property type="protein sequence ID" value="KAG5619733.1"/>
    <property type="molecule type" value="Genomic_DNA"/>
</dbReference>
<protein>
    <submittedName>
        <fullName evidence="1">Uncharacterized protein</fullName>
    </submittedName>
</protein>
<gene>
    <name evidence="1" type="ORF">H5410_004951</name>
</gene>
<accession>A0A9J6A5A3</accession>
<evidence type="ECO:0000313" key="2">
    <source>
        <dbReference type="Proteomes" id="UP000824120"/>
    </source>
</evidence>
<organism evidence="1 2">
    <name type="scientific">Solanum commersonii</name>
    <name type="common">Commerson's wild potato</name>
    <name type="synonym">Commerson's nightshade</name>
    <dbReference type="NCBI Taxonomy" id="4109"/>
    <lineage>
        <taxon>Eukaryota</taxon>
        <taxon>Viridiplantae</taxon>
        <taxon>Streptophyta</taxon>
        <taxon>Embryophyta</taxon>
        <taxon>Tracheophyta</taxon>
        <taxon>Spermatophyta</taxon>
        <taxon>Magnoliopsida</taxon>
        <taxon>eudicotyledons</taxon>
        <taxon>Gunneridae</taxon>
        <taxon>Pentapetalae</taxon>
        <taxon>asterids</taxon>
        <taxon>lamiids</taxon>
        <taxon>Solanales</taxon>
        <taxon>Solanaceae</taxon>
        <taxon>Solanoideae</taxon>
        <taxon>Solaneae</taxon>
        <taxon>Solanum</taxon>
    </lineage>
</organism>
<comment type="caution">
    <text evidence="1">The sequence shown here is derived from an EMBL/GenBank/DDBJ whole genome shotgun (WGS) entry which is preliminary data.</text>
</comment>
<reference evidence="1 2" key="1">
    <citation type="submission" date="2020-09" db="EMBL/GenBank/DDBJ databases">
        <title>De no assembly of potato wild relative species, Solanum commersonii.</title>
        <authorList>
            <person name="Cho K."/>
        </authorList>
    </citation>
    <scope>NUCLEOTIDE SEQUENCE [LARGE SCALE GENOMIC DNA]</scope>
    <source>
        <strain evidence="1">LZ3.2</strain>
        <tissue evidence="1">Leaf</tissue>
    </source>
</reference>
<proteinExistence type="predicted"/>
<evidence type="ECO:0000313" key="1">
    <source>
        <dbReference type="EMBL" id="KAG5619733.1"/>
    </source>
</evidence>
<name>A0A9J6A5A3_SOLCO</name>
<dbReference type="AlphaFoldDB" id="A0A9J6A5A3"/>